<keyword evidence="5" id="KW-1003">Cell membrane</keyword>
<dbReference type="OrthoDB" id="9811110at2"/>
<evidence type="ECO:0000256" key="4">
    <source>
        <dbReference type="ARBA" id="ARBA00022448"/>
    </source>
</evidence>
<feature type="transmembrane region" description="Helical" evidence="10">
    <location>
        <begin position="121"/>
        <end position="144"/>
    </location>
</feature>
<name>I4APB2_BERLS</name>
<keyword evidence="6 10" id="KW-0812">Transmembrane</keyword>
<evidence type="ECO:0000256" key="2">
    <source>
        <dbReference type="ARBA" id="ARBA00008417"/>
    </source>
</evidence>
<dbReference type="eggNOG" id="COG0534">
    <property type="taxonomic scope" value="Bacteria"/>
</dbReference>
<evidence type="ECO:0000313" key="12">
    <source>
        <dbReference type="Proteomes" id="UP000006054"/>
    </source>
</evidence>
<dbReference type="KEGG" id="fli:Fleli_3477"/>
<dbReference type="InterPro" id="IPR002528">
    <property type="entry name" value="MATE_fam"/>
</dbReference>
<dbReference type="GO" id="GO:0015297">
    <property type="term" value="F:antiporter activity"/>
    <property type="evidence" value="ECO:0007669"/>
    <property type="project" value="InterPro"/>
</dbReference>
<dbReference type="RefSeq" id="WP_014799223.1">
    <property type="nucleotide sequence ID" value="NC_018018.1"/>
</dbReference>
<protein>
    <recommendedName>
        <fullName evidence="3">Multidrug export protein MepA</fullName>
    </recommendedName>
</protein>
<feature type="transmembrane region" description="Helical" evidence="10">
    <location>
        <begin position="440"/>
        <end position="462"/>
    </location>
</feature>
<evidence type="ECO:0000256" key="10">
    <source>
        <dbReference type="SAM" id="Phobius"/>
    </source>
</evidence>
<dbReference type="PIRSF" id="PIRSF006603">
    <property type="entry name" value="DinF"/>
    <property type="match status" value="1"/>
</dbReference>
<feature type="transmembrane region" description="Helical" evidence="10">
    <location>
        <begin position="83"/>
        <end position="109"/>
    </location>
</feature>
<evidence type="ECO:0000256" key="3">
    <source>
        <dbReference type="ARBA" id="ARBA00022106"/>
    </source>
</evidence>
<evidence type="ECO:0000256" key="8">
    <source>
        <dbReference type="ARBA" id="ARBA00023136"/>
    </source>
</evidence>
<dbReference type="AlphaFoldDB" id="I4APB2"/>
<dbReference type="NCBIfam" id="TIGR00797">
    <property type="entry name" value="matE"/>
    <property type="match status" value="1"/>
</dbReference>
<feature type="transmembrane region" description="Helical" evidence="10">
    <location>
        <begin position="221"/>
        <end position="242"/>
    </location>
</feature>
<dbReference type="STRING" id="880071.Fleli_3477"/>
<feature type="transmembrane region" description="Helical" evidence="10">
    <location>
        <begin position="43"/>
        <end position="63"/>
    </location>
</feature>
<feature type="transmembrane region" description="Helical" evidence="10">
    <location>
        <begin position="415"/>
        <end position="434"/>
    </location>
</feature>
<keyword evidence="8 10" id="KW-0472">Membrane</keyword>
<organism evidence="11 12">
    <name type="scientific">Bernardetia litoralis (strain ATCC 23117 / DSM 6794 / NBRC 15988 / NCIMB 1366 / Fx l1 / Sio-4)</name>
    <name type="common">Flexibacter litoralis</name>
    <dbReference type="NCBI Taxonomy" id="880071"/>
    <lineage>
        <taxon>Bacteria</taxon>
        <taxon>Pseudomonadati</taxon>
        <taxon>Bacteroidota</taxon>
        <taxon>Cytophagia</taxon>
        <taxon>Cytophagales</taxon>
        <taxon>Bernardetiaceae</taxon>
        <taxon>Bernardetia</taxon>
    </lineage>
</organism>
<dbReference type="EMBL" id="CP003345">
    <property type="protein sequence ID" value="AFM05797.1"/>
    <property type="molecule type" value="Genomic_DNA"/>
</dbReference>
<reference evidence="12" key="1">
    <citation type="submission" date="2012-06" db="EMBL/GenBank/DDBJ databases">
        <title>The complete genome of Flexibacter litoralis DSM 6794.</title>
        <authorList>
            <person name="Lucas S."/>
            <person name="Copeland A."/>
            <person name="Lapidus A."/>
            <person name="Glavina del Rio T."/>
            <person name="Dalin E."/>
            <person name="Tice H."/>
            <person name="Bruce D."/>
            <person name="Goodwin L."/>
            <person name="Pitluck S."/>
            <person name="Peters L."/>
            <person name="Ovchinnikova G."/>
            <person name="Lu M."/>
            <person name="Kyrpides N."/>
            <person name="Mavromatis K."/>
            <person name="Ivanova N."/>
            <person name="Brettin T."/>
            <person name="Detter J.C."/>
            <person name="Han C."/>
            <person name="Larimer F."/>
            <person name="Land M."/>
            <person name="Hauser L."/>
            <person name="Markowitz V."/>
            <person name="Cheng J.-F."/>
            <person name="Hugenholtz P."/>
            <person name="Woyke T."/>
            <person name="Wu D."/>
            <person name="Spring S."/>
            <person name="Lang E."/>
            <person name="Kopitz M."/>
            <person name="Brambilla E."/>
            <person name="Klenk H.-P."/>
            <person name="Eisen J.A."/>
        </authorList>
    </citation>
    <scope>NUCLEOTIDE SEQUENCE [LARGE SCALE GENOMIC DNA]</scope>
    <source>
        <strain evidence="12">ATCC 23117 / DSM 6794 / NBRC 15988 / NCIMB 1366 / Sio-4</strain>
    </source>
</reference>
<dbReference type="GO" id="GO:0005886">
    <property type="term" value="C:plasma membrane"/>
    <property type="evidence" value="ECO:0007669"/>
    <property type="project" value="UniProtKB-SubCell"/>
</dbReference>
<dbReference type="InterPro" id="IPR051327">
    <property type="entry name" value="MATE_MepA_subfamily"/>
</dbReference>
<keyword evidence="12" id="KW-1185">Reference proteome</keyword>
<feature type="transmembrane region" description="Helical" evidence="10">
    <location>
        <begin position="164"/>
        <end position="184"/>
    </location>
</feature>
<dbReference type="InterPro" id="IPR048279">
    <property type="entry name" value="MdtK-like"/>
</dbReference>
<proteinExistence type="inferred from homology"/>
<dbReference type="HOGENOM" id="CLU_012893_0_0_10"/>
<dbReference type="PANTHER" id="PTHR43823:SF3">
    <property type="entry name" value="MULTIDRUG EXPORT PROTEIN MEPA"/>
    <property type="match status" value="1"/>
</dbReference>
<dbReference type="GO" id="GO:0046677">
    <property type="term" value="P:response to antibiotic"/>
    <property type="evidence" value="ECO:0007669"/>
    <property type="project" value="UniProtKB-KW"/>
</dbReference>
<dbReference type="PATRIC" id="fig|880071.3.peg.3483"/>
<evidence type="ECO:0000256" key="9">
    <source>
        <dbReference type="ARBA" id="ARBA00023251"/>
    </source>
</evidence>
<dbReference type="PANTHER" id="PTHR43823">
    <property type="entry name" value="SPORULATION PROTEIN YKVU"/>
    <property type="match status" value="1"/>
</dbReference>
<dbReference type="Proteomes" id="UP000006054">
    <property type="component" value="Chromosome"/>
</dbReference>
<dbReference type="InterPro" id="IPR045070">
    <property type="entry name" value="MATE_MepA-like"/>
</dbReference>
<keyword evidence="7 10" id="KW-1133">Transmembrane helix</keyword>
<sequence length="481" mass="52982" precursor="true">MDYLINKFRSAFLFFKSKKETLAPQSGSNTVAYSLKDDTVQKLLFAFVGPAVLGLLVNALYNFVDRIFVGQFVGAEGLSAVTLVFPVTLFQFGFILLLGSGSGILIAKYSGEERMDKAEDALGNVIAALLIIIILFTTAGLFFYKPLLVAFGAQGTLLNLSAEYLVIIIMGFPLSFFLAFEFTCRAEGNPSFPAKLILLSSIINVSLDYVFMKILNMGITGAALATLIAQSTNAILLIRYYVSGRSLVKIVWKKIKLKKQTILPILSVGFAPFLMDVATSFQNVFANVLLLETGGTDGVAAMGIIFGFNIFFMMTALGTGDGMQPIISYNFGAKLYERVTKTFEYALKMVLLVALIGLIMLELFPTSIISVFIDENENITKITKIAIQIFAISIPFYMVQIVMTRYFQALQRNKIATFLAILRPALFVPIAYVLNNMYGLIGIWVAFVVSDSIAANITLLFVKKYSTNELKPIKSINSDKQ</sequence>
<dbReference type="CDD" id="cd13143">
    <property type="entry name" value="MATE_MepA_like"/>
    <property type="match status" value="1"/>
</dbReference>
<feature type="transmembrane region" description="Helical" evidence="10">
    <location>
        <begin position="385"/>
        <end position="403"/>
    </location>
</feature>
<evidence type="ECO:0000313" key="11">
    <source>
        <dbReference type="EMBL" id="AFM05797.1"/>
    </source>
</evidence>
<feature type="transmembrane region" description="Helical" evidence="10">
    <location>
        <begin position="298"/>
        <end position="317"/>
    </location>
</feature>
<accession>I4APB2</accession>
<comment type="subcellular location">
    <subcellularLocation>
        <location evidence="1">Cell membrane</location>
        <topology evidence="1">Multi-pass membrane protein</topology>
    </subcellularLocation>
</comment>
<evidence type="ECO:0000256" key="5">
    <source>
        <dbReference type="ARBA" id="ARBA00022475"/>
    </source>
</evidence>
<feature type="transmembrane region" description="Helical" evidence="10">
    <location>
        <begin position="262"/>
        <end position="286"/>
    </location>
</feature>
<evidence type="ECO:0000256" key="6">
    <source>
        <dbReference type="ARBA" id="ARBA00022692"/>
    </source>
</evidence>
<keyword evidence="9" id="KW-0046">Antibiotic resistance</keyword>
<feature type="transmembrane region" description="Helical" evidence="10">
    <location>
        <begin position="196"/>
        <end position="215"/>
    </location>
</feature>
<dbReference type="Pfam" id="PF01554">
    <property type="entry name" value="MatE"/>
    <property type="match status" value="2"/>
</dbReference>
<evidence type="ECO:0000256" key="7">
    <source>
        <dbReference type="ARBA" id="ARBA00022989"/>
    </source>
</evidence>
<dbReference type="GO" id="GO:0042910">
    <property type="term" value="F:xenobiotic transmembrane transporter activity"/>
    <property type="evidence" value="ECO:0007669"/>
    <property type="project" value="InterPro"/>
</dbReference>
<evidence type="ECO:0000256" key="1">
    <source>
        <dbReference type="ARBA" id="ARBA00004651"/>
    </source>
</evidence>
<feature type="transmembrane region" description="Helical" evidence="10">
    <location>
        <begin position="350"/>
        <end position="373"/>
    </location>
</feature>
<gene>
    <name evidence="11" type="ordered locus">Fleli_3477</name>
</gene>
<comment type="similarity">
    <text evidence="2">Belongs to the multi antimicrobial extrusion (MATE) (TC 2.A.66.1) family. MepA subfamily.</text>
</comment>
<keyword evidence="4" id="KW-0813">Transport</keyword>